<gene>
    <name evidence="1" type="ORF">CYMTET_29186</name>
</gene>
<dbReference type="InterPro" id="IPR006652">
    <property type="entry name" value="Kelch_1"/>
</dbReference>
<comment type="caution">
    <text evidence="1">The sequence shown here is derived from an EMBL/GenBank/DDBJ whole genome shotgun (WGS) entry which is preliminary data.</text>
</comment>
<dbReference type="SMART" id="SM00612">
    <property type="entry name" value="Kelch"/>
    <property type="match status" value="12"/>
</dbReference>
<dbReference type="AlphaFoldDB" id="A0AAE0FN00"/>
<dbReference type="EMBL" id="LGRX02016549">
    <property type="protein sequence ID" value="KAK3261936.1"/>
    <property type="molecule type" value="Genomic_DNA"/>
</dbReference>
<keyword evidence="2" id="KW-1185">Reference proteome</keyword>
<proteinExistence type="predicted"/>
<dbReference type="Pfam" id="PF24681">
    <property type="entry name" value="Kelch_KLHDC2_KLHL20_DRC7"/>
    <property type="match status" value="2"/>
</dbReference>
<dbReference type="PANTHER" id="PTHR45632:SF26">
    <property type="entry name" value="BTB DOMAIN-CONTAINING PROTEIN"/>
    <property type="match status" value="1"/>
</dbReference>
<dbReference type="SUPFAM" id="SSF117281">
    <property type="entry name" value="Kelch motif"/>
    <property type="match status" value="2"/>
</dbReference>
<dbReference type="PANTHER" id="PTHR45632">
    <property type="entry name" value="LD33804P"/>
    <property type="match status" value="1"/>
</dbReference>
<sequence length="899" mass="97502">MQVKGAHNQGAWTALKVYERRKSAAGDRSGAEWELDEDPLIPQTQGVTAVWERRSRRWLASAEPGKMEEVTCEWTVGPAMSHSRANCAAVVHGQYIYAIGGCDDSAALETVERLDTSTGLWETRGSMVVKRFNCAVVAHEGYIYALGGCDDGGPLHSVERMDVATGQWEIVGHMSTKRHRCAAMLHGQRVHVMGGSDGRRSLRDMECLDVATGQWETAQWTHPRGAGESADDPLCSCTLVVEGRHIYAIATGAMDAPNAARFGELEVGKTVQGTVERLDQSTGQWERLSSMASWRQACAVVAQGRHIYAIGGWSGWNELATVQRLDVSTGQWQAVASMHAKRAACAAVVHEQRLYVIGGITGGSCVSSVECSDISAGPWEVLGSMVSSRRGCAAVVQGAFIYVIGGCDSRSCLETVERMEVATQQWEVVGSMSSNRRGCAAVAHGDHIYVVGGNDGRGCLETAERMDMSTGQWEHVAHMTTKRDRCAAVVYGKHIYVLGGISGPQSILDTVERMDLSTGGGWEAVASMGTRREGCAAVVKGQHIYVIGGCDGRNELATAERMDVSTGQWESVGNLGTERWRCAAVAHGERIFAVGGHDGQSELATVEQLDPATGRWQALGSPLSAGRWGCAATMHGQHLYVIGGHDGENELATVERLAVSDAIRAGGPAAREGCAEYARENEEESAHEEESALSLVELNRWYHQVRSLRTDLVPEARLPAGLSHLLSELRQYVQLAPLMDPTTDHFDCIFGDGGAICWLQTRWRAAQLAVRTAAAAECTEGREPPSPALQEAVKARDEVHGEYQGALDENLRTWAKLLSADHITARIFLLRKKVDRLQSTIEGVASSGDVSTFDDVASEYRRAYMMARALITELKVHGWGQHRRGLGKRAHDGKLPYVS</sequence>
<protein>
    <submittedName>
        <fullName evidence="1">Uncharacterized protein</fullName>
    </submittedName>
</protein>
<dbReference type="Proteomes" id="UP001190700">
    <property type="component" value="Unassembled WGS sequence"/>
</dbReference>
<evidence type="ECO:0000313" key="2">
    <source>
        <dbReference type="Proteomes" id="UP001190700"/>
    </source>
</evidence>
<accession>A0AAE0FN00</accession>
<dbReference type="Pfam" id="PF01344">
    <property type="entry name" value="Kelch_1"/>
    <property type="match status" value="3"/>
</dbReference>
<name>A0AAE0FN00_9CHLO</name>
<organism evidence="1 2">
    <name type="scientific">Cymbomonas tetramitiformis</name>
    <dbReference type="NCBI Taxonomy" id="36881"/>
    <lineage>
        <taxon>Eukaryota</taxon>
        <taxon>Viridiplantae</taxon>
        <taxon>Chlorophyta</taxon>
        <taxon>Pyramimonadophyceae</taxon>
        <taxon>Pyramimonadales</taxon>
        <taxon>Pyramimonadaceae</taxon>
        <taxon>Cymbomonas</taxon>
    </lineage>
</organism>
<dbReference type="InterPro" id="IPR015915">
    <property type="entry name" value="Kelch-typ_b-propeller"/>
</dbReference>
<dbReference type="Gene3D" id="2.120.10.80">
    <property type="entry name" value="Kelch-type beta propeller"/>
    <property type="match status" value="3"/>
</dbReference>
<reference evidence="1 2" key="1">
    <citation type="journal article" date="2015" name="Genome Biol. Evol.">
        <title>Comparative Genomics of a Bacterivorous Green Alga Reveals Evolutionary Causalities and Consequences of Phago-Mixotrophic Mode of Nutrition.</title>
        <authorList>
            <person name="Burns J.A."/>
            <person name="Paasch A."/>
            <person name="Narechania A."/>
            <person name="Kim E."/>
        </authorList>
    </citation>
    <scope>NUCLEOTIDE SEQUENCE [LARGE SCALE GENOMIC DNA]</scope>
    <source>
        <strain evidence="1 2">PLY_AMNH</strain>
    </source>
</reference>
<dbReference type="SUPFAM" id="SSF50965">
    <property type="entry name" value="Galactose oxidase, central domain"/>
    <property type="match status" value="1"/>
</dbReference>
<evidence type="ECO:0000313" key="1">
    <source>
        <dbReference type="EMBL" id="KAK3261936.1"/>
    </source>
</evidence>
<dbReference type="InterPro" id="IPR011043">
    <property type="entry name" value="Gal_Oxase/kelch_b-propeller"/>
</dbReference>